<organism evidence="4 5">
    <name type="scientific">candidate division WWE3 bacterium CG_4_9_14_3_um_filter_39_7</name>
    <dbReference type="NCBI Taxonomy" id="1975080"/>
    <lineage>
        <taxon>Bacteria</taxon>
        <taxon>Katanobacteria</taxon>
    </lineage>
</organism>
<dbReference type="InterPro" id="IPR050361">
    <property type="entry name" value="MPP/UQCRC_Complex"/>
</dbReference>
<dbReference type="Pfam" id="PF05193">
    <property type="entry name" value="Peptidase_M16_C"/>
    <property type="match status" value="1"/>
</dbReference>
<dbReference type="InterPro" id="IPR007863">
    <property type="entry name" value="Peptidase_M16_C"/>
</dbReference>
<dbReference type="GO" id="GO:0046872">
    <property type="term" value="F:metal ion binding"/>
    <property type="evidence" value="ECO:0007669"/>
    <property type="project" value="InterPro"/>
</dbReference>
<name>A0A2M7WZL8_UNCKA</name>
<accession>A0A2M7WZL8</accession>
<dbReference type="Pfam" id="PF00675">
    <property type="entry name" value="Peptidase_M16"/>
    <property type="match status" value="1"/>
</dbReference>
<evidence type="ECO:0008006" key="6">
    <source>
        <dbReference type="Google" id="ProtNLM"/>
    </source>
</evidence>
<dbReference type="EMBL" id="PFWZ01000200">
    <property type="protein sequence ID" value="PJA39056.1"/>
    <property type="molecule type" value="Genomic_DNA"/>
</dbReference>
<evidence type="ECO:0000259" key="3">
    <source>
        <dbReference type="Pfam" id="PF05193"/>
    </source>
</evidence>
<dbReference type="Gene3D" id="3.30.830.10">
    <property type="entry name" value="Metalloenzyme, LuxS/M16 peptidase-like"/>
    <property type="match status" value="2"/>
</dbReference>
<evidence type="ECO:0000259" key="2">
    <source>
        <dbReference type="Pfam" id="PF00675"/>
    </source>
</evidence>
<protein>
    <recommendedName>
        <fullName evidence="6">Insulinase family protein</fullName>
    </recommendedName>
</protein>
<comment type="similarity">
    <text evidence="1">Belongs to the peptidase M16 family.</text>
</comment>
<feature type="domain" description="Peptidase M16 N-terminal" evidence="2">
    <location>
        <begin position="14"/>
        <end position="162"/>
    </location>
</feature>
<evidence type="ECO:0000313" key="5">
    <source>
        <dbReference type="Proteomes" id="UP000231195"/>
    </source>
</evidence>
<feature type="domain" description="Peptidase M16 C-terminal" evidence="3">
    <location>
        <begin position="168"/>
        <end position="343"/>
    </location>
</feature>
<dbReference type="SUPFAM" id="SSF63411">
    <property type="entry name" value="LuxS/MPP-like metallohydrolase"/>
    <property type="match status" value="2"/>
</dbReference>
<dbReference type="InterPro" id="IPR011249">
    <property type="entry name" value="Metalloenz_LuxS/M16"/>
</dbReference>
<comment type="caution">
    <text evidence="4">The sequence shown here is derived from an EMBL/GenBank/DDBJ whole genome shotgun (WGS) entry which is preliminary data.</text>
</comment>
<dbReference type="InterPro" id="IPR011765">
    <property type="entry name" value="Pept_M16_N"/>
</dbReference>
<gene>
    <name evidence="4" type="ORF">CO179_05970</name>
</gene>
<dbReference type="PANTHER" id="PTHR11851">
    <property type="entry name" value="METALLOPROTEASE"/>
    <property type="match status" value="1"/>
</dbReference>
<evidence type="ECO:0000256" key="1">
    <source>
        <dbReference type="ARBA" id="ARBA00007261"/>
    </source>
</evidence>
<dbReference type="AlphaFoldDB" id="A0A2M7WZL8"/>
<dbReference type="PANTHER" id="PTHR11851:SF49">
    <property type="entry name" value="MITOCHONDRIAL-PROCESSING PEPTIDASE SUBUNIT ALPHA"/>
    <property type="match status" value="1"/>
</dbReference>
<proteinExistence type="inferred from homology"/>
<sequence length="424" mass="47603">MSAFNKTTLPNGLRIISIPKPESPSTTVMVIVGVGSRFETDEESGISHFIEHNVFKGTTKRSKRNQIINDIESIGGITNAATGHEYTYYWAKSAPEFAQNVLDVILDISQHMTFPKDDLEIERGNVIEEINMYEDNPMQKIMSEYVEFVWDGHAIGRRIIGTKENVSSFTREQMIKYVETNYTPNRTIVVVSGGGDLSQLEKHITDTYGESTTSNTDGPSKFESAPVGPRVFTVKSETAQSHLCLGYTTFGRFDDRRYSLDVLNTVLGSGMSSRLFTRIREELGLAYYIGSDNWEYDETGLWFARAGVDTARVDDAVTAIVNEFKKISETTVLDGELSRAKEYLKGKTLLSVETSDDLAHWYGFQELLEAEVLSPREYNSKIDNISASDIQSVAQEIIQPENLHFGIIGPFDDKKRFEDLVGIL</sequence>
<dbReference type="Proteomes" id="UP000231195">
    <property type="component" value="Unassembled WGS sequence"/>
</dbReference>
<evidence type="ECO:0000313" key="4">
    <source>
        <dbReference type="EMBL" id="PJA39056.1"/>
    </source>
</evidence>
<reference evidence="5" key="1">
    <citation type="submission" date="2017-09" db="EMBL/GenBank/DDBJ databases">
        <title>Depth-based differentiation of microbial function through sediment-hosted aquifers and enrichment of novel symbionts in the deep terrestrial subsurface.</title>
        <authorList>
            <person name="Probst A.J."/>
            <person name="Ladd B."/>
            <person name="Jarett J.K."/>
            <person name="Geller-Mcgrath D.E."/>
            <person name="Sieber C.M.K."/>
            <person name="Emerson J.B."/>
            <person name="Anantharaman K."/>
            <person name="Thomas B.C."/>
            <person name="Malmstrom R."/>
            <person name="Stieglmeier M."/>
            <person name="Klingl A."/>
            <person name="Woyke T."/>
            <person name="Ryan C.M."/>
            <person name="Banfield J.F."/>
        </authorList>
    </citation>
    <scope>NUCLEOTIDE SEQUENCE [LARGE SCALE GENOMIC DNA]</scope>
</reference>